<evidence type="ECO:0000256" key="1">
    <source>
        <dbReference type="ARBA" id="ARBA00005578"/>
    </source>
</evidence>
<dbReference type="GO" id="GO:0005739">
    <property type="term" value="C:mitochondrion"/>
    <property type="evidence" value="ECO:0007669"/>
    <property type="project" value="TreeGrafter"/>
</dbReference>
<dbReference type="PANTHER" id="PTHR46229:SF2">
    <property type="entry name" value="BOLA-LIKE PROTEIN 1"/>
    <property type="match status" value="1"/>
</dbReference>
<dbReference type="EMBL" id="BEZZ01002712">
    <property type="protein sequence ID" value="GCC17450.1"/>
    <property type="molecule type" value="Genomic_DNA"/>
</dbReference>
<evidence type="ECO:0000256" key="2">
    <source>
        <dbReference type="ARBA" id="ARBA00053549"/>
    </source>
</evidence>
<dbReference type="OMA" id="QCTRRIT"/>
<sequence>MFTSCANLNHFPGITNQPYFSWQVITAAWMSTLLKLLRSVPALSSRAMIMTSATHAMDGPVTSAIHLKLEQRLTPTHLQVINESYMHAVPPGSETHFKVVVVSESFEGMPLLQRHRMVNDILKEELATRIHALSIQAKTPRQWGAEPHFDRSPACLGGSKHDPTVAVKLEALSKD</sequence>
<dbReference type="Proteomes" id="UP000287033">
    <property type="component" value="Unassembled WGS sequence"/>
</dbReference>
<organism evidence="6 7">
    <name type="scientific">Chiloscyllium punctatum</name>
    <name type="common">Brownbanded bambooshark</name>
    <name type="synonym">Hemiscyllium punctatum</name>
    <dbReference type="NCBI Taxonomy" id="137246"/>
    <lineage>
        <taxon>Eukaryota</taxon>
        <taxon>Metazoa</taxon>
        <taxon>Chordata</taxon>
        <taxon>Craniata</taxon>
        <taxon>Vertebrata</taxon>
        <taxon>Chondrichthyes</taxon>
        <taxon>Elasmobranchii</taxon>
        <taxon>Galeomorphii</taxon>
        <taxon>Galeoidea</taxon>
        <taxon>Orectolobiformes</taxon>
        <taxon>Hemiscylliidae</taxon>
        <taxon>Chiloscyllium</taxon>
    </lineage>
</organism>
<accession>A0A401RH55</accession>
<comment type="function">
    <text evidence="2">Acts as a mitochondrial iron-sulfur (Fe-S) cluster assembly factor that facilitates (Fe-S) cluster insertion into a subset of mitochondrial proteins. Probably acts together with the monothiol glutaredoxin GLRX5. May protect cells against oxidative stress.</text>
</comment>
<dbReference type="AlphaFoldDB" id="A0A401RH55"/>
<gene>
    <name evidence="6" type="ORF">chiPu_0020573</name>
</gene>
<comment type="caution">
    <text evidence="6">The sequence shown here is derived from an EMBL/GenBank/DDBJ whole genome shotgun (WGS) entry which is preliminary data.</text>
</comment>
<dbReference type="Pfam" id="PF01722">
    <property type="entry name" value="BolA"/>
    <property type="match status" value="1"/>
</dbReference>
<evidence type="ECO:0000313" key="6">
    <source>
        <dbReference type="EMBL" id="GCC17450.1"/>
    </source>
</evidence>
<evidence type="ECO:0000313" key="7">
    <source>
        <dbReference type="Proteomes" id="UP000287033"/>
    </source>
</evidence>
<comment type="similarity">
    <text evidence="1 5">Belongs to the BolA/IbaG family.</text>
</comment>
<dbReference type="GO" id="GO:1990229">
    <property type="term" value="C:iron-sulfur cluster assembly complex"/>
    <property type="evidence" value="ECO:0007669"/>
    <property type="project" value="UniProtKB-ARBA"/>
</dbReference>
<dbReference type="PANTHER" id="PTHR46229">
    <property type="entry name" value="BOLA TRANSCRIPTION REGULATOR"/>
    <property type="match status" value="1"/>
</dbReference>
<reference evidence="6 7" key="1">
    <citation type="journal article" date="2018" name="Nat. Ecol. Evol.">
        <title>Shark genomes provide insights into elasmobranch evolution and the origin of vertebrates.</title>
        <authorList>
            <person name="Hara Y"/>
            <person name="Yamaguchi K"/>
            <person name="Onimaru K"/>
            <person name="Kadota M"/>
            <person name="Koyanagi M"/>
            <person name="Keeley SD"/>
            <person name="Tatsumi K"/>
            <person name="Tanaka K"/>
            <person name="Motone F"/>
            <person name="Kageyama Y"/>
            <person name="Nozu R"/>
            <person name="Adachi N"/>
            <person name="Nishimura O"/>
            <person name="Nakagawa R"/>
            <person name="Tanegashima C"/>
            <person name="Kiyatake I"/>
            <person name="Matsumoto R"/>
            <person name="Murakumo K"/>
            <person name="Nishida K"/>
            <person name="Terakita A"/>
            <person name="Kuratani S"/>
            <person name="Sato K"/>
            <person name="Hyodo S Kuraku.S."/>
        </authorList>
    </citation>
    <scope>NUCLEOTIDE SEQUENCE [LARGE SCALE GENOMIC DNA]</scope>
</reference>
<dbReference type="STRING" id="137246.A0A401RH55"/>
<name>A0A401RH55_CHIPU</name>
<evidence type="ECO:0000256" key="4">
    <source>
        <dbReference type="ARBA" id="ARBA00068230"/>
    </source>
</evidence>
<protein>
    <recommendedName>
        <fullName evidence="4">BolA-like protein 1</fullName>
    </recommendedName>
</protein>
<dbReference type="FunFam" id="3.30.300.90:FF:000001">
    <property type="entry name" value="Transcriptional regulator BolA"/>
    <property type="match status" value="1"/>
</dbReference>
<evidence type="ECO:0000256" key="5">
    <source>
        <dbReference type="RuleBase" id="RU003860"/>
    </source>
</evidence>
<dbReference type="InterPro" id="IPR036065">
    <property type="entry name" value="BolA-like_sf"/>
</dbReference>
<proteinExistence type="inferred from homology"/>
<evidence type="ECO:0000256" key="3">
    <source>
        <dbReference type="ARBA" id="ARBA00064144"/>
    </source>
</evidence>
<comment type="subunit">
    <text evidence="3">Interacts with GLRX5.</text>
</comment>
<dbReference type="InterPro" id="IPR050961">
    <property type="entry name" value="BolA/IbaG_stress_morph_reg"/>
</dbReference>
<keyword evidence="7" id="KW-1185">Reference proteome</keyword>
<dbReference type="InterPro" id="IPR002634">
    <property type="entry name" value="BolA"/>
</dbReference>
<dbReference type="Gene3D" id="3.30.300.90">
    <property type="entry name" value="BolA-like"/>
    <property type="match status" value="1"/>
</dbReference>
<dbReference type="OrthoDB" id="4983at2759"/>
<dbReference type="SUPFAM" id="SSF82657">
    <property type="entry name" value="BolA-like"/>
    <property type="match status" value="1"/>
</dbReference>